<sequence length="71" mass="8076">MAWELFLWLLAFAAAIALIGFSAYQLLVFLLSESMSSLTHNNFAGLSQLLFFYLWKMIIGLWSLGSFSICF</sequence>
<evidence type="ECO:0000313" key="3">
    <source>
        <dbReference type="Proteomes" id="UP001055439"/>
    </source>
</evidence>
<proteinExistence type="predicted"/>
<evidence type="ECO:0000256" key="1">
    <source>
        <dbReference type="SAM" id="Phobius"/>
    </source>
</evidence>
<keyword evidence="1" id="KW-0812">Transmembrane</keyword>
<dbReference type="AlphaFoldDB" id="A0A9E7G4R0"/>
<organism evidence="2 3">
    <name type="scientific">Musa troglodytarum</name>
    <name type="common">fe'i banana</name>
    <dbReference type="NCBI Taxonomy" id="320322"/>
    <lineage>
        <taxon>Eukaryota</taxon>
        <taxon>Viridiplantae</taxon>
        <taxon>Streptophyta</taxon>
        <taxon>Embryophyta</taxon>
        <taxon>Tracheophyta</taxon>
        <taxon>Spermatophyta</taxon>
        <taxon>Magnoliopsida</taxon>
        <taxon>Liliopsida</taxon>
        <taxon>Zingiberales</taxon>
        <taxon>Musaceae</taxon>
        <taxon>Musa</taxon>
    </lineage>
</organism>
<dbReference type="EMBL" id="CP097507">
    <property type="protein sequence ID" value="URE05877.1"/>
    <property type="molecule type" value="Genomic_DNA"/>
</dbReference>
<keyword evidence="1" id="KW-0472">Membrane</keyword>
<feature type="transmembrane region" description="Helical" evidence="1">
    <location>
        <begin position="43"/>
        <end position="64"/>
    </location>
</feature>
<evidence type="ECO:0000313" key="2">
    <source>
        <dbReference type="EMBL" id="URE05877.1"/>
    </source>
</evidence>
<reference evidence="2" key="1">
    <citation type="submission" date="2022-05" db="EMBL/GenBank/DDBJ databases">
        <title>The Musa troglodytarum L. genome provides insights into the mechanism of non-climacteric behaviour and enrichment of carotenoids.</title>
        <authorList>
            <person name="Wang J."/>
        </authorList>
    </citation>
    <scope>NUCLEOTIDE SEQUENCE</scope>
    <source>
        <tissue evidence="2">Leaf</tissue>
    </source>
</reference>
<protein>
    <submittedName>
        <fullName evidence="2">Protein cornichon</fullName>
    </submittedName>
</protein>
<name>A0A9E7G4R0_9LILI</name>
<keyword evidence="1" id="KW-1133">Transmembrane helix</keyword>
<dbReference type="Proteomes" id="UP001055439">
    <property type="component" value="Chromosome 5"/>
</dbReference>
<dbReference type="OrthoDB" id="434393at2759"/>
<keyword evidence="3" id="KW-1185">Reference proteome</keyword>
<gene>
    <name evidence="2" type="ORF">MUK42_04889</name>
</gene>
<accession>A0A9E7G4R0</accession>
<feature type="transmembrane region" description="Helical" evidence="1">
    <location>
        <begin position="6"/>
        <end position="31"/>
    </location>
</feature>